<dbReference type="Proteomes" id="UP001168694">
    <property type="component" value="Unassembled WGS sequence"/>
</dbReference>
<organism evidence="1 2">
    <name type="scientific">Fictibacillus terranigra</name>
    <dbReference type="NCBI Taxonomy" id="3058424"/>
    <lineage>
        <taxon>Bacteria</taxon>
        <taxon>Bacillati</taxon>
        <taxon>Bacillota</taxon>
        <taxon>Bacilli</taxon>
        <taxon>Bacillales</taxon>
        <taxon>Fictibacillaceae</taxon>
        <taxon>Fictibacillus</taxon>
    </lineage>
</organism>
<accession>A0ABT8EC93</accession>
<proteinExistence type="predicted"/>
<evidence type="ECO:0000313" key="1">
    <source>
        <dbReference type="EMBL" id="MDN4075520.1"/>
    </source>
</evidence>
<name>A0ABT8EC93_9BACL</name>
<dbReference type="RefSeq" id="WP_290401635.1">
    <property type="nucleotide sequence ID" value="NZ_JAUHLN010000006.1"/>
</dbReference>
<evidence type="ECO:0000313" key="2">
    <source>
        <dbReference type="Proteomes" id="UP001168694"/>
    </source>
</evidence>
<sequence>MKKTSSQLPMPAGLRIEHTKAAGIDNEPLFRALKEKDREALQPAGEDLDWDYIFSYTEDHEEDVKEAIHHGYEFKFLTINGLRIYLQLRFSLQG</sequence>
<protein>
    <submittedName>
        <fullName evidence="1">Uncharacterized protein</fullName>
    </submittedName>
</protein>
<keyword evidence="2" id="KW-1185">Reference proteome</keyword>
<comment type="caution">
    <text evidence="1">The sequence shown here is derived from an EMBL/GenBank/DDBJ whole genome shotgun (WGS) entry which is preliminary data.</text>
</comment>
<reference evidence="1" key="1">
    <citation type="submission" date="2023-06" db="EMBL/GenBank/DDBJ databases">
        <title>Draft Genome Sequences of Representative Paenibacillus Polymyxa, Bacillus cereus, Fictibacillus sp., and Brevibacillus agri Strains Isolated from Amazonian Dark Earth.</title>
        <authorList>
            <person name="Pellegrinetti T.A."/>
            <person name="Cunha I.C.M."/>
            <person name="Chaves M.G."/>
            <person name="Freitas A.S."/>
            <person name="Silva A.V.R."/>
            <person name="Tsai S.M."/>
            <person name="Mendes L.W."/>
        </authorList>
    </citation>
    <scope>NUCLEOTIDE SEQUENCE</scope>
    <source>
        <strain evidence="1">CENA-BCM004</strain>
    </source>
</reference>
<dbReference type="EMBL" id="JAUHLN010000006">
    <property type="protein sequence ID" value="MDN4075520.1"/>
    <property type="molecule type" value="Genomic_DNA"/>
</dbReference>
<gene>
    <name evidence="1" type="ORF">QYF49_21405</name>
</gene>